<dbReference type="PROSITE" id="PS50141">
    <property type="entry name" value="A_DEAMIN_EDITASE"/>
    <property type="match status" value="1"/>
</dbReference>
<feature type="region of interest" description="Disordered" evidence="1">
    <location>
        <begin position="58"/>
        <end position="102"/>
    </location>
</feature>
<comment type="caution">
    <text evidence="3">The sequence shown here is derived from an EMBL/GenBank/DDBJ whole genome shotgun (WGS) entry which is preliminary data.</text>
</comment>
<feature type="non-terminal residue" evidence="3">
    <location>
        <position position="1"/>
    </location>
</feature>
<dbReference type="Proteomes" id="UP000601435">
    <property type="component" value="Unassembled WGS sequence"/>
</dbReference>
<dbReference type="GO" id="GO:0005737">
    <property type="term" value="C:cytoplasm"/>
    <property type="evidence" value="ECO:0007669"/>
    <property type="project" value="TreeGrafter"/>
</dbReference>
<dbReference type="EMBL" id="CAJNJA010093251">
    <property type="protein sequence ID" value="CAE7941152.1"/>
    <property type="molecule type" value="Genomic_DNA"/>
</dbReference>
<proteinExistence type="predicted"/>
<dbReference type="GO" id="GO:0008251">
    <property type="term" value="F:tRNA-specific adenosine deaminase activity"/>
    <property type="evidence" value="ECO:0007669"/>
    <property type="project" value="TreeGrafter"/>
</dbReference>
<dbReference type="Pfam" id="PF02137">
    <property type="entry name" value="A_deamin"/>
    <property type="match status" value="1"/>
</dbReference>
<feature type="non-terminal residue" evidence="3">
    <location>
        <position position="102"/>
    </location>
</feature>
<dbReference type="InterPro" id="IPR002466">
    <property type="entry name" value="A_deamin"/>
</dbReference>
<accession>A0A813CDG0</accession>
<dbReference type="GO" id="GO:0006382">
    <property type="term" value="P:adenosine to inosine editing"/>
    <property type="evidence" value="ECO:0007669"/>
    <property type="project" value="TreeGrafter"/>
</dbReference>
<dbReference type="GO" id="GO:0005730">
    <property type="term" value="C:nucleolus"/>
    <property type="evidence" value="ECO:0007669"/>
    <property type="project" value="TreeGrafter"/>
</dbReference>
<dbReference type="AlphaFoldDB" id="A0A813CDG0"/>
<dbReference type="GO" id="GO:0003726">
    <property type="term" value="F:double-stranded RNA adenosine deaminase activity"/>
    <property type="evidence" value="ECO:0007669"/>
    <property type="project" value="TreeGrafter"/>
</dbReference>
<gene>
    <name evidence="3" type="primary">Adarb1</name>
    <name evidence="3" type="ORF">SNEC2469_LOCUS34169</name>
</gene>
<protein>
    <submittedName>
        <fullName evidence="3">Adarb1 protein</fullName>
    </submittedName>
</protein>
<dbReference type="PANTHER" id="PTHR10910">
    <property type="entry name" value="EUKARYOTE SPECIFIC DSRNA BINDING PROTEIN"/>
    <property type="match status" value="1"/>
</dbReference>
<dbReference type="OrthoDB" id="10268011at2759"/>
<dbReference type="GO" id="GO:0006396">
    <property type="term" value="P:RNA processing"/>
    <property type="evidence" value="ECO:0007669"/>
    <property type="project" value="InterPro"/>
</dbReference>
<organism evidence="3 4">
    <name type="scientific">Symbiodinium necroappetens</name>
    <dbReference type="NCBI Taxonomy" id="1628268"/>
    <lineage>
        <taxon>Eukaryota</taxon>
        <taxon>Sar</taxon>
        <taxon>Alveolata</taxon>
        <taxon>Dinophyceae</taxon>
        <taxon>Suessiales</taxon>
        <taxon>Symbiodiniaceae</taxon>
        <taxon>Symbiodinium</taxon>
    </lineage>
</organism>
<dbReference type="PANTHER" id="PTHR10910:SF62">
    <property type="entry name" value="AT07585P-RELATED"/>
    <property type="match status" value="1"/>
</dbReference>
<feature type="domain" description="A to I editase" evidence="2">
    <location>
        <begin position="1"/>
        <end position="56"/>
    </location>
</feature>
<dbReference type="GO" id="GO:0003725">
    <property type="term" value="F:double-stranded RNA binding"/>
    <property type="evidence" value="ECO:0007669"/>
    <property type="project" value="TreeGrafter"/>
</dbReference>
<evidence type="ECO:0000313" key="4">
    <source>
        <dbReference type="Proteomes" id="UP000601435"/>
    </source>
</evidence>
<keyword evidence="4" id="KW-1185">Reference proteome</keyword>
<evidence type="ECO:0000256" key="1">
    <source>
        <dbReference type="SAM" id="MobiDB-lite"/>
    </source>
</evidence>
<evidence type="ECO:0000259" key="2">
    <source>
        <dbReference type="PROSITE" id="PS50141"/>
    </source>
</evidence>
<reference evidence="3" key="1">
    <citation type="submission" date="2021-02" db="EMBL/GenBank/DDBJ databases">
        <authorList>
            <person name="Dougan E. K."/>
            <person name="Rhodes N."/>
            <person name="Thang M."/>
            <person name="Chan C."/>
        </authorList>
    </citation>
    <scope>NUCLEOTIDE SEQUENCE</scope>
</reference>
<name>A0A813CDG0_9DINO</name>
<sequence length="102" mass="10517">VLARRGFMRFLYLEALQLLGGREATLLTAAGRGKFAVPDDCTFHLYVSTAPCGTASCTRAGSKAPKAPETLHAAGEGAPPSAPQSSGEAAPPWFVKGSGDPE</sequence>
<evidence type="ECO:0000313" key="3">
    <source>
        <dbReference type="EMBL" id="CAE7941152.1"/>
    </source>
</evidence>